<dbReference type="Proteomes" id="UP000594468">
    <property type="component" value="Chromosome"/>
</dbReference>
<feature type="compositionally biased region" description="Low complexity" evidence="1">
    <location>
        <begin position="87"/>
        <end position="100"/>
    </location>
</feature>
<gene>
    <name evidence="2" type="ORF">G4Y79_14495</name>
</gene>
<dbReference type="RefSeq" id="WP_195168990.1">
    <property type="nucleotide sequence ID" value="NZ_CP062983.1"/>
</dbReference>
<dbReference type="AlphaFoldDB" id="A0A7S8E5V8"/>
<dbReference type="KEGG" id="pmet:G4Y79_14495"/>
<reference evidence="2 3" key="1">
    <citation type="submission" date="2020-02" db="EMBL/GenBank/DDBJ databases">
        <authorList>
            <person name="Zheng R.K."/>
            <person name="Sun C.M."/>
        </authorList>
    </citation>
    <scope>NUCLEOTIDE SEQUENCE [LARGE SCALE GENOMIC DNA]</scope>
    <source>
        <strain evidence="3">rifampicinis</strain>
    </source>
</reference>
<name>A0A7S8E5V8_9CHLR</name>
<keyword evidence="3" id="KW-1185">Reference proteome</keyword>
<evidence type="ECO:0000313" key="2">
    <source>
        <dbReference type="EMBL" id="QPC80915.1"/>
    </source>
</evidence>
<evidence type="ECO:0000256" key="1">
    <source>
        <dbReference type="SAM" id="MobiDB-lite"/>
    </source>
</evidence>
<accession>A0A7S8E5V8</accession>
<evidence type="ECO:0000313" key="3">
    <source>
        <dbReference type="Proteomes" id="UP000594468"/>
    </source>
</evidence>
<proteinExistence type="predicted"/>
<feature type="region of interest" description="Disordered" evidence="1">
    <location>
        <begin position="77"/>
        <end position="103"/>
    </location>
</feature>
<organism evidence="2 3">
    <name type="scientific">Phototrophicus methaneseepsis</name>
    <dbReference type="NCBI Taxonomy" id="2710758"/>
    <lineage>
        <taxon>Bacteria</taxon>
        <taxon>Bacillati</taxon>
        <taxon>Chloroflexota</taxon>
        <taxon>Candidatus Thermofontia</taxon>
        <taxon>Phototrophicales</taxon>
        <taxon>Phototrophicaceae</taxon>
        <taxon>Phototrophicus</taxon>
    </lineage>
</organism>
<dbReference type="EMBL" id="CP062983">
    <property type="protein sequence ID" value="QPC80915.1"/>
    <property type="molecule type" value="Genomic_DNA"/>
</dbReference>
<sequence>MASAEAARAAGIDLTNADAVTLAPGELLQMTLAAFTPVGTPAHIGWILDPLAGGRSGNLIGGNVAYWLTDAHPPCQTNPGNNPVIPTPADSAPTSTATPPADFPDWCSWCES</sequence>
<protein>
    <submittedName>
        <fullName evidence="2">Uncharacterized protein</fullName>
    </submittedName>
</protein>